<evidence type="ECO:0000256" key="1">
    <source>
        <dbReference type="HAMAP-Rule" id="MF_02209"/>
    </source>
</evidence>
<protein>
    <recommendedName>
        <fullName evidence="1">UDP-N-acetyl-alpha-D-muramoyl-L-alanyl-L-glutamate epimerase</fullName>
        <ecNumber evidence="1">5.1.1.23</ecNumber>
    </recommendedName>
    <alternativeName>
        <fullName evidence="1">UDP-MurNAc-L-Ala-L-Glu epimerase</fullName>
    </alternativeName>
</protein>
<dbReference type="UniPathway" id="UPA00219"/>
<gene>
    <name evidence="1" type="primary">murL</name>
    <name evidence="4" type="ORF">A3F54_03915</name>
</gene>
<dbReference type="GO" id="GO:0009252">
    <property type="term" value="P:peptidoglycan biosynthetic process"/>
    <property type="evidence" value="ECO:0007669"/>
    <property type="project" value="UniProtKB-UniRule"/>
</dbReference>
<comment type="catalytic activity">
    <reaction evidence="1">
        <text>UDP-N-acetyl-alpha-D-muramoyl-L-alanyl-L-glutamate + ATP + H2O = UDP-N-acetyl-alpha-D-muramoyl-L-alanyl-D-glutamate + AMP + diphosphate + H(+)</text>
        <dbReference type="Rhea" id="RHEA:58812"/>
        <dbReference type="ChEBI" id="CHEBI:15377"/>
        <dbReference type="ChEBI" id="CHEBI:15378"/>
        <dbReference type="ChEBI" id="CHEBI:30616"/>
        <dbReference type="ChEBI" id="CHEBI:33019"/>
        <dbReference type="ChEBI" id="CHEBI:83900"/>
        <dbReference type="ChEBI" id="CHEBI:142725"/>
        <dbReference type="ChEBI" id="CHEBI:456215"/>
        <dbReference type="EC" id="5.1.1.23"/>
    </reaction>
</comment>
<dbReference type="Pfam" id="PF26299">
    <property type="entry name" value="MurL_N"/>
    <property type="match status" value="1"/>
</dbReference>
<dbReference type="InterPro" id="IPR043689">
    <property type="entry name" value="MurL"/>
</dbReference>
<evidence type="ECO:0000313" key="5">
    <source>
        <dbReference type="Proteomes" id="UP000176952"/>
    </source>
</evidence>
<keyword evidence="1" id="KW-0133">Cell shape</keyword>
<comment type="caution">
    <text evidence="4">The sequence shown here is derived from an EMBL/GenBank/DDBJ whole genome shotgun (WGS) entry which is preliminary data.</text>
</comment>
<comment type="function">
    <text evidence="1">Cell wall formation. Catalyzes epimerization of the terminal L-glutamate in UDP-N-acetyl-alpha-D-muramoyl-L-alanyl-L-glutamate.</text>
</comment>
<comment type="pathway">
    <text evidence="1">Cell wall biogenesis; peptidoglycan biosynthesis.</text>
</comment>
<dbReference type="Pfam" id="PF26298">
    <property type="entry name" value="MurL_epimerase_C"/>
    <property type="match status" value="1"/>
</dbReference>
<feature type="domain" description="MurL C-terminal" evidence="2">
    <location>
        <begin position="358"/>
        <end position="462"/>
    </location>
</feature>
<dbReference type="InterPro" id="IPR058740">
    <property type="entry name" value="MurL_N"/>
</dbReference>
<comment type="similarity">
    <text evidence="1">Belongs to the MurL family.</text>
</comment>
<keyword evidence="1" id="KW-0132">Cell division</keyword>
<dbReference type="GO" id="GO:0008360">
    <property type="term" value="P:regulation of cell shape"/>
    <property type="evidence" value="ECO:0007669"/>
    <property type="project" value="UniProtKB-KW"/>
</dbReference>
<dbReference type="Proteomes" id="UP000176952">
    <property type="component" value="Unassembled WGS sequence"/>
</dbReference>
<keyword evidence="1" id="KW-0961">Cell wall biogenesis/degradation</keyword>
<evidence type="ECO:0000259" key="3">
    <source>
        <dbReference type="Pfam" id="PF26299"/>
    </source>
</evidence>
<keyword evidence="1" id="KW-0131">Cell cycle</keyword>
<keyword evidence="1" id="KW-0573">Peptidoglycan synthesis</keyword>
<evidence type="ECO:0000313" key="4">
    <source>
        <dbReference type="EMBL" id="OGY84309.1"/>
    </source>
</evidence>
<sequence length="504" mass="57809">MSFLQSRRSPEQEKDIFSAIEMKLSTVPYTLEQLRKKHPRFIYKSFRVRRKQRELIFDYEFLLEPDIVFKPKFVFHNLDPEYVKHSASFSRVGTMPGMLRGLAFYLGFAEIFTYWKAACPPEIVIECVAYATDPSESFVWFLDLLKKGMGEFFYTNNIDFRASDFVKLTFPGAEPSGVSSPHLDYQLDVDKYLVPIGGGKDAIVTLETLKRAGKKIGCFLLNPTKAALDIVKTAVVEDVVLATRTIDPQLFALNKAGYLNGHTPFSSYLAFASTAAAVFFGYGNVAISQERSSNEGNVHYLGQEINHQYSKSLEYETKFRDFSYKYFTTSVNYFSFLRPLYEIQIARMFTKFPQYFEVFRSCNRGQKTNTWCHQCPKCLFAFSALYPFLDEKTLIGPGKIFQRNLFEDAALTDVALSFIKPDAVKPFECLGTREEATVMFYLAAKKIREQGVEKLPPVLARVDAEVLRHEKNLDERVQTVLSAWTDEHFLPDPLANFLKKQSNI</sequence>
<evidence type="ECO:0000259" key="2">
    <source>
        <dbReference type="Pfam" id="PF26298"/>
    </source>
</evidence>
<dbReference type="AlphaFoldDB" id="A0A1G2B6R3"/>
<dbReference type="HAMAP" id="MF_02209">
    <property type="entry name" value="MurL"/>
    <property type="match status" value="1"/>
</dbReference>
<dbReference type="GO" id="GO:0005737">
    <property type="term" value="C:cytoplasm"/>
    <property type="evidence" value="ECO:0007669"/>
    <property type="project" value="UniProtKB-UniRule"/>
</dbReference>
<dbReference type="EMBL" id="MHKD01000015">
    <property type="protein sequence ID" value="OGY84309.1"/>
    <property type="molecule type" value="Genomic_DNA"/>
</dbReference>
<dbReference type="EC" id="5.1.1.23" evidence="1"/>
<organism evidence="4 5">
    <name type="scientific">Candidatus Kerfeldbacteria bacterium RIFCSPHIGHO2_12_FULL_48_17</name>
    <dbReference type="NCBI Taxonomy" id="1798542"/>
    <lineage>
        <taxon>Bacteria</taxon>
        <taxon>Candidatus Kerfeldiibacteriota</taxon>
    </lineage>
</organism>
<dbReference type="STRING" id="1798542.A3F54_03915"/>
<feature type="domain" description="MurL N-terminal" evidence="3">
    <location>
        <begin position="35"/>
        <end position="336"/>
    </location>
</feature>
<accession>A0A1G2B6R3</accession>
<keyword evidence="1" id="KW-0413">Isomerase</keyword>
<dbReference type="GO" id="GO:0071555">
    <property type="term" value="P:cell wall organization"/>
    <property type="evidence" value="ECO:0007669"/>
    <property type="project" value="UniProtKB-KW"/>
</dbReference>
<reference evidence="4 5" key="1">
    <citation type="journal article" date="2016" name="Nat. Commun.">
        <title>Thousands of microbial genomes shed light on interconnected biogeochemical processes in an aquifer system.</title>
        <authorList>
            <person name="Anantharaman K."/>
            <person name="Brown C.T."/>
            <person name="Hug L.A."/>
            <person name="Sharon I."/>
            <person name="Castelle C.J."/>
            <person name="Probst A.J."/>
            <person name="Thomas B.C."/>
            <person name="Singh A."/>
            <person name="Wilkins M.J."/>
            <person name="Karaoz U."/>
            <person name="Brodie E.L."/>
            <person name="Williams K.H."/>
            <person name="Hubbard S.S."/>
            <person name="Banfield J.F."/>
        </authorList>
    </citation>
    <scope>NUCLEOTIDE SEQUENCE [LARGE SCALE GENOMIC DNA]</scope>
</reference>
<proteinExistence type="inferred from homology"/>
<name>A0A1G2B6R3_9BACT</name>
<dbReference type="GO" id="GO:0051301">
    <property type="term" value="P:cell division"/>
    <property type="evidence" value="ECO:0007669"/>
    <property type="project" value="UniProtKB-KW"/>
</dbReference>
<dbReference type="GO" id="GO:0016855">
    <property type="term" value="F:racemase and epimerase activity, acting on amino acids and derivatives"/>
    <property type="evidence" value="ECO:0007669"/>
    <property type="project" value="UniProtKB-UniRule"/>
</dbReference>
<dbReference type="InterPro" id="IPR058741">
    <property type="entry name" value="MurL_C"/>
</dbReference>